<feature type="non-terminal residue" evidence="1">
    <location>
        <position position="1"/>
    </location>
</feature>
<name>A0A0S3SHU0_PHAAN</name>
<proteinExistence type="predicted"/>
<evidence type="ECO:0000313" key="1">
    <source>
        <dbReference type="EMBL" id="BAT92412.1"/>
    </source>
</evidence>
<gene>
    <name evidence="1" type="primary">Vigan.07G112000</name>
    <name evidence="1" type="ORF">VIGAN_07112000</name>
</gene>
<reference evidence="1 2" key="1">
    <citation type="journal article" date="2015" name="Sci. Rep.">
        <title>The power of single molecule real-time sequencing technology in the de novo assembly of a eukaryotic genome.</title>
        <authorList>
            <person name="Sakai H."/>
            <person name="Naito K."/>
            <person name="Ogiso-Tanaka E."/>
            <person name="Takahashi Y."/>
            <person name="Iseki K."/>
            <person name="Muto C."/>
            <person name="Satou K."/>
            <person name="Teruya K."/>
            <person name="Shiroma A."/>
            <person name="Shimoji M."/>
            <person name="Hirano T."/>
            <person name="Itoh T."/>
            <person name="Kaga A."/>
            <person name="Tomooka N."/>
        </authorList>
    </citation>
    <scope>NUCLEOTIDE SEQUENCE [LARGE SCALE GENOMIC DNA]</scope>
    <source>
        <strain evidence="2">cv. Shumari</strain>
    </source>
</reference>
<protein>
    <submittedName>
        <fullName evidence="1">Uncharacterized protein</fullName>
    </submittedName>
</protein>
<dbReference type="Proteomes" id="UP000291084">
    <property type="component" value="Chromosome 7"/>
</dbReference>
<accession>A0A0S3SHU0</accession>
<dbReference type="AlphaFoldDB" id="A0A0S3SHU0"/>
<organism evidence="1 2">
    <name type="scientific">Vigna angularis var. angularis</name>
    <dbReference type="NCBI Taxonomy" id="157739"/>
    <lineage>
        <taxon>Eukaryota</taxon>
        <taxon>Viridiplantae</taxon>
        <taxon>Streptophyta</taxon>
        <taxon>Embryophyta</taxon>
        <taxon>Tracheophyta</taxon>
        <taxon>Spermatophyta</taxon>
        <taxon>Magnoliopsida</taxon>
        <taxon>eudicotyledons</taxon>
        <taxon>Gunneridae</taxon>
        <taxon>Pentapetalae</taxon>
        <taxon>rosids</taxon>
        <taxon>fabids</taxon>
        <taxon>Fabales</taxon>
        <taxon>Fabaceae</taxon>
        <taxon>Papilionoideae</taxon>
        <taxon>50 kb inversion clade</taxon>
        <taxon>NPAAA clade</taxon>
        <taxon>indigoferoid/millettioid clade</taxon>
        <taxon>Phaseoleae</taxon>
        <taxon>Vigna</taxon>
    </lineage>
</organism>
<keyword evidence="2" id="KW-1185">Reference proteome</keyword>
<sequence length="91" mass="9498">QVYCFPTLLVNIDDTTTFLFQGPNASRIPWVQSCNSRTSSKASPPSAASPSPVSLLDPPLYAASLGTGIWGCSCPSLPGSTLASDIILSPR</sequence>
<evidence type="ECO:0000313" key="2">
    <source>
        <dbReference type="Proteomes" id="UP000291084"/>
    </source>
</evidence>
<dbReference type="EMBL" id="AP015040">
    <property type="protein sequence ID" value="BAT92412.1"/>
    <property type="molecule type" value="Genomic_DNA"/>
</dbReference>